<sequence length="93" mass="11173">MSNHYHLVLYINQAEAEPWSEDEVIRRWLLLFKALVLIERYQKDECSSNAERKKATEIIEGWRQRLIRKLQQFALDRGLAWISSGQQLQVLFR</sequence>
<evidence type="ECO:0000313" key="1">
    <source>
        <dbReference type="EMBL" id="OOV87991.1"/>
    </source>
</evidence>
<organism evidence="1 2">
    <name type="scientific">Oceanospirillum linum</name>
    <dbReference type="NCBI Taxonomy" id="966"/>
    <lineage>
        <taxon>Bacteria</taxon>
        <taxon>Pseudomonadati</taxon>
        <taxon>Pseudomonadota</taxon>
        <taxon>Gammaproteobacteria</taxon>
        <taxon>Oceanospirillales</taxon>
        <taxon>Oceanospirillaceae</taxon>
        <taxon>Oceanospirillum</taxon>
    </lineage>
</organism>
<accession>A0A1T1HDQ1</accession>
<keyword evidence="2" id="KW-1185">Reference proteome</keyword>
<evidence type="ECO:0000313" key="2">
    <source>
        <dbReference type="Proteomes" id="UP000190064"/>
    </source>
</evidence>
<gene>
    <name evidence="1" type="ORF">BTA35_0200040</name>
</gene>
<dbReference type="Proteomes" id="UP000190064">
    <property type="component" value="Unassembled WGS sequence"/>
</dbReference>
<comment type="caution">
    <text evidence="1">The sequence shown here is derived from an EMBL/GenBank/DDBJ whole genome shotgun (WGS) entry which is preliminary data.</text>
</comment>
<proteinExistence type="predicted"/>
<name>A0A1T1HDQ1_OCELI</name>
<evidence type="ECO:0008006" key="3">
    <source>
        <dbReference type="Google" id="ProtNLM"/>
    </source>
</evidence>
<protein>
    <recommendedName>
        <fullName evidence="3">Transposase</fullName>
    </recommendedName>
</protein>
<dbReference type="EMBL" id="MTSD02000001">
    <property type="protein sequence ID" value="OOV87991.1"/>
    <property type="molecule type" value="Genomic_DNA"/>
</dbReference>
<reference evidence="1" key="1">
    <citation type="submission" date="2017-02" db="EMBL/GenBank/DDBJ databases">
        <title>Draft Genome Sequence of the Salt Water Bacterium Oceanospirillum linum ATCC 11336.</title>
        <authorList>
            <person name="Trachtenberg A.M."/>
            <person name="Carney J.G."/>
            <person name="Linnane J.D."/>
            <person name="Rheaume B.A."/>
            <person name="Pitts N.L."/>
            <person name="Mykles D.L."/>
            <person name="Maclea K.S."/>
        </authorList>
    </citation>
    <scope>NUCLEOTIDE SEQUENCE [LARGE SCALE GENOMIC DNA]</scope>
    <source>
        <strain evidence="1">ATCC 11336</strain>
    </source>
</reference>
<dbReference type="AlphaFoldDB" id="A0A1T1HDQ1"/>